<evidence type="ECO:0000256" key="1">
    <source>
        <dbReference type="ARBA" id="ARBA00023015"/>
    </source>
</evidence>
<evidence type="ECO:0000259" key="5">
    <source>
        <dbReference type="PROSITE" id="PS50977"/>
    </source>
</evidence>
<dbReference type="PANTHER" id="PTHR47506">
    <property type="entry name" value="TRANSCRIPTIONAL REGULATORY PROTEIN"/>
    <property type="match status" value="1"/>
</dbReference>
<dbReference type="AlphaFoldDB" id="A0A9X0QDX1"/>
<keyword evidence="2 4" id="KW-0238">DNA-binding</keyword>
<evidence type="ECO:0000313" key="6">
    <source>
        <dbReference type="EMBL" id="MBB5328515.1"/>
    </source>
</evidence>
<evidence type="ECO:0000256" key="3">
    <source>
        <dbReference type="ARBA" id="ARBA00023163"/>
    </source>
</evidence>
<name>A0A9X0QDX1_9BACT</name>
<keyword evidence="3" id="KW-0804">Transcription</keyword>
<dbReference type="Proteomes" id="UP000535182">
    <property type="component" value="Unassembled WGS sequence"/>
</dbReference>
<dbReference type="InterPro" id="IPR023772">
    <property type="entry name" value="DNA-bd_HTH_TetR-type_CS"/>
</dbReference>
<comment type="caution">
    <text evidence="6">The sequence shown here is derived from an EMBL/GenBank/DDBJ whole genome shotgun (WGS) entry which is preliminary data.</text>
</comment>
<evidence type="ECO:0000256" key="4">
    <source>
        <dbReference type="PROSITE-ProRule" id="PRU00335"/>
    </source>
</evidence>
<feature type="domain" description="HTH tetR-type" evidence="5">
    <location>
        <begin position="22"/>
        <end position="82"/>
    </location>
</feature>
<dbReference type="Gene3D" id="1.10.10.60">
    <property type="entry name" value="Homeodomain-like"/>
    <property type="match status" value="1"/>
</dbReference>
<dbReference type="SUPFAM" id="SSF46689">
    <property type="entry name" value="Homeodomain-like"/>
    <property type="match status" value="1"/>
</dbReference>
<dbReference type="InterPro" id="IPR001647">
    <property type="entry name" value="HTH_TetR"/>
</dbReference>
<dbReference type="GO" id="GO:0003677">
    <property type="term" value="F:DNA binding"/>
    <property type="evidence" value="ECO:0007669"/>
    <property type="project" value="UniProtKB-UniRule"/>
</dbReference>
<dbReference type="PRINTS" id="PR00455">
    <property type="entry name" value="HTHTETR"/>
</dbReference>
<dbReference type="EMBL" id="JACHEB010000004">
    <property type="protein sequence ID" value="MBB5328515.1"/>
    <property type="molecule type" value="Genomic_DNA"/>
</dbReference>
<dbReference type="InterPro" id="IPR036271">
    <property type="entry name" value="Tet_transcr_reg_TetR-rel_C_sf"/>
</dbReference>
<dbReference type="InterPro" id="IPR009057">
    <property type="entry name" value="Homeodomain-like_sf"/>
</dbReference>
<reference evidence="6 7" key="1">
    <citation type="submission" date="2020-08" db="EMBL/GenBank/DDBJ databases">
        <title>Genomic Encyclopedia of Type Strains, Phase IV (KMG-V): Genome sequencing to study the core and pangenomes of soil and plant-associated prokaryotes.</title>
        <authorList>
            <person name="Whitman W."/>
        </authorList>
    </citation>
    <scope>NUCLEOTIDE SEQUENCE [LARGE SCALE GENOMIC DNA]</scope>
    <source>
        <strain evidence="6 7">X5P2</strain>
    </source>
</reference>
<proteinExistence type="predicted"/>
<dbReference type="Gene3D" id="1.10.357.10">
    <property type="entry name" value="Tetracycline Repressor, domain 2"/>
    <property type="match status" value="1"/>
</dbReference>
<dbReference type="RefSeq" id="WP_260698161.1">
    <property type="nucleotide sequence ID" value="NZ_JACHEB010000004.1"/>
</dbReference>
<dbReference type="PROSITE" id="PS50977">
    <property type="entry name" value="HTH_TETR_2"/>
    <property type="match status" value="1"/>
</dbReference>
<accession>A0A9X0QDX1</accession>
<feature type="DNA-binding region" description="H-T-H motif" evidence="4">
    <location>
        <begin position="45"/>
        <end position="64"/>
    </location>
</feature>
<evidence type="ECO:0000256" key="2">
    <source>
        <dbReference type="ARBA" id="ARBA00023125"/>
    </source>
</evidence>
<dbReference type="SUPFAM" id="SSF48498">
    <property type="entry name" value="Tetracyclin repressor-like, C-terminal domain"/>
    <property type="match status" value="1"/>
</dbReference>
<gene>
    <name evidence="6" type="ORF">HDF14_002125</name>
</gene>
<dbReference type="Pfam" id="PF00440">
    <property type="entry name" value="TetR_N"/>
    <property type="match status" value="1"/>
</dbReference>
<dbReference type="PROSITE" id="PS01081">
    <property type="entry name" value="HTH_TETR_1"/>
    <property type="match status" value="1"/>
</dbReference>
<keyword evidence="7" id="KW-1185">Reference proteome</keyword>
<evidence type="ECO:0000313" key="7">
    <source>
        <dbReference type="Proteomes" id="UP000535182"/>
    </source>
</evidence>
<dbReference type="PANTHER" id="PTHR47506:SF7">
    <property type="entry name" value="TRANSCRIPTIONAL REGULATORY PROTEIN"/>
    <property type="match status" value="1"/>
</dbReference>
<organism evidence="6 7">
    <name type="scientific">Tunturiibacter gelidiferens</name>
    <dbReference type="NCBI Taxonomy" id="3069689"/>
    <lineage>
        <taxon>Bacteria</taxon>
        <taxon>Pseudomonadati</taxon>
        <taxon>Acidobacteriota</taxon>
        <taxon>Terriglobia</taxon>
        <taxon>Terriglobales</taxon>
        <taxon>Acidobacteriaceae</taxon>
        <taxon>Tunturiibacter</taxon>
    </lineage>
</organism>
<keyword evidence="1" id="KW-0805">Transcription regulation</keyword>
<sequence length="197" mass="21392">MNNVKSEDFGGGVMRYPAAETAEKHERILNEAARLFREHGFSGVSVSEIMKATGLTHGPFYNHFDSKEALMADSVLHGMQKTLDGLEGTEASAKGKAEYVRRYLSKAHMNAGGGECTMAALASEIRREPQVKGPFTLRLKAIVEAMASHFPWSSKRAARGDSIRALSAMVGALILARAVEDGPFAEEILNEVRKGLV</sequence>
<protein>
    <submittedName>
        <fullName evidence="6">TetR/AcrR family transcriptional repressor of nem operon</fullName>
    </submittedName>
</protein>